<dbReference type="EMBL" id="QXGB01000147">
    <property type="protein sequence ID" value="KAE9227904.1"/>
    <property type="molecule type" value="Genomic_DNA"/>
</dbReference>
<dbReference type="Gene3D" id="1.10.340.70">
    <property type="match status" value="1"/>
</dbReference>
<evidence type="ECO:0000256" key="2">
    <source>
        <dbReference type="ARBA" id="ARBA00022670"/>
    </source>
</evidence>
<feature type="compositionally biased region" description="Low complexity" evidence="13">
    <location>
        <begin position="445"/>
        <end position="459"/>
    </location>
</feature>
<feature type="domain" description="Chromo" evidence="14">
    <location>
        <begin position="517"/>
        <end position="596"/>
    </location>
</feature>
<dbReference type="PROSITE" id="PS00598">
    <property type="entry name" value="CHROMO_1"/>
    <property type="match status" value="1"/>
</dbReference>
<evidence type="ECO:0000313" key="16">
    <source>
        <dbReference type="EMBL" id="KAE9227904.1"/>
    </source>
</evidence>
<evidence type="ECO:0000256" key="7">
    <source>
        <dbReference type="ARBA" id="ARBA00022908"/>
    </source>
</evidence>
<dbReference type="GO" id="GO:0005634">
    <property type="term" value="C:nucleus"/>
    <property type="evidence" value="ECO:0007669"/>
    <property type="project" value="UniProtKB-SubCell"/>
</dbReference>
<evidence type="ECO:0000259" key="15">
    <source>
        <dbReference type="PROSITE" id="PS50994"/>
    </source>
</evidence>
<keyword evidence="11" id="KW-0233">DNA recombination</keyword>
<feature type="compositionally biased region" description="Low complexity" evidence="13">
    <location>
        <begin position="532"/>
        <end position="545"/>
    </location>
</feature>
<dbReference type="InterPro" id="IPR001584">
    <property type="entry name" value="Integrase_cat-core"/>
</dbReference>
<feature type="compositionally biased region" description="Basic and acidic residues" evidence="13">
    <location>
        <begin position="616"/>
        <end position="625"/>
    </location>
</feature>
<dbReference type="GO" id="GO:0003677">
    <property type="term" value="F:DNA binding"/>
    <property type="evidence" value="ECO:0007669"/>
    <property type="project" value="UniProtKB-KW"/>
</dbReference>
<dbReference type="Proteomes" id="UP000433483">
    <property type="component" value="Unassembled WGS sequence"/>
</dbReference>
<dbReference type="InterPro" id="IPR023779">
    <property type="entry name" value="Chromodomain_CS"/>
</dbReference>
<proteinExistence type="predicted"/>
<gene>
    <name evidence="17" type="ORF">PF002_g3391</name>
    <name evidence="16" type="ORF">PF005_g4539</name>
</gene>
<evidence type="ECO:0000313" key="18">
    <source>
        <dbReference type="Proteomes" id="UP000433483"/>
    </source>
</evidence>
<dbReference type="OrthoDB" id="103680at2759"/>
<dbReference type="GO" id="GO:0006310">
    <property type="term" value="P:DNA recombination"/>
    <property type="evidence" value="ECO:0007669"/>
    <property type="project" value="UniProtKB-KW"/>
</dbReference>
<dbReference type="EMBL" id="QXGD01000095">
    <property type="protein sequence ID" value="KAE9253362.1"/>
    <property type="molecule type" value="Genomic_DNA"/>
</dbReference>
<dbReference type="InterPro" id="IPR036397">
    <property type="entry name" value="RNaseH_sf"/>
</dbReference>
<evidence type="ECO:0008006" key="20">
    <source>
        <dbReference type="Google" id="ProtNLM"/>
    </source>
</evidence>
<keyword evidence="3" id="KW-0479">Metal-binding</keyword>
<comment type="caution">
    <text evidence="16">The sequence shown here is derived from an EMBL/GenBank/DDBJ whole genome shotgun (WGS) entry which is preliminary data.</text>
</comment>
<keyword evidence="18" id="KW-1185">Reference proteome</keyword>
<evidence type="ECO:0000256" key="10">
    <source>
        <dbReference type="ARBA" id="ARBA00023125"/>
    </source>
</evidence>
<dbReference type="PANTHER" id="PTHR37984:SF5">
    <property type="entry name" value="PROTEIN NYNRIN-LIKE"/>
    <property type="match status" value="1"/>
</dbReference>
<dbReference type="Gene3D" id="2.40.50.40">
    <property type="match status" value="1"/>
</dbReference>
<feature type="region of interest" description="Disordered" evidence="13">
    <location>
        <begin position="592"/>
        <end position="625"/>
    </location>
</feature>
<reference evidence="18 19" key="1">
    <citation type="submission" date="2018-08" db="EMBL/GenBank/DDBJ databases">
        <title>Genomic investigation of the strawberry pathogen Phytophthora fragariae indicates pathogenicity is determined by transcriptional variation in three key races.</title>
        <authorList>
            <person name="Adams T.M."/>
            <person name="Armitage A.D."/>
            <person name="Sobczyk M.K."/>
            <person name="Bates H.J."/>
            <person name="Dunwell J.M."/>
            <person name="Nellist C.F."/>
            <person name="Harrison R.J."/>
        </authorList>
    </citation>
    <scope>NUCLEOTIDE SEQUENCE [LARGE SCALE GENOMIC DNA]</scope>
    <source>
        <strain evidence="17 19">BC-1</strain>
        <strain evidence="16 18">NOV-27</strain>
    </source>
</reference>
<dbReference type="GO" id="GO:0004190">
    <property type="term" value="F:aspartic-type endopeptidase activity"/>
    <property type="evidence" value="ECO:0007669"/>
    <property type="project" value="UniProtKB-KW"/>
</dbReference>
<feature type="region of interest" description="Disordered" evidence="13">
    <location>
        <begin position="402"/>
        <end position="547"/>
    </location>
</feature>
<keyword evidence="4" id="KW-0064">Aspartyl protease</keyword>
<evidence type="ECO:0000313" key="17">
    <source>
        <dbReference type="EMBL" id="KAE9253362.1"/>
    </source>
</evidence>
<accession>A0A6A3YZP3</accession>
<name>A0A6A3YZP3_9STRA</name>
<evidence type="ECO:0000256" key="11">
    <source>
        <dbReference type="ARBA" id="ARBA00023172"/>
    </source>
</evidence>
<evidence type="ECO:0000256" key="4">
    <source>
        <dbReference type="ARBA" id="ARBA00022750"/>
    </source>
</evidence>
<keyword evidence="8" id="KW-0695">RNA-directed DNA polymerase</keyword>
<dbReference type="Gene3D" id="3.30.420.10">
    <property type="entry name" value="Ribonuclease H-like superfamily/Ribonuclease H"/>
    <property type="match status" value="1"/>
</dbReference>
<keyword evidence="5" id="KW-0378">Hydrolase</keyword>
<keyword evidence="2" id="KW-0645">Protease</keyword>
<dbReference type="InterPro" id="IPR000953">
    <property type="entry name" value="Chromo/chromo_shadow_dom"/>
</dbReference>
<dbReference type="GO" id="GO:0046872">
    <property type="term" value="F:metal ion binding"/>
    <property type="evidence" value="ECO:0007669"/>
    <property type="project" value="UniProtKB-KW"/>
</dbReference>
<evidence type="ECO:0000259" key="14">
    <source>
        <dbReference type="PROSITE" id="PS50013"/>
    </source>
</evidence>
<evidence type="ECO:0000256" key="13">
    <source>
        <dbReference type="SAM" id="MobiDB-lite"/>
    </source>
</evidence>
<dbReference type="GO" id="GO:0003964">
    <property type="term" value="F:RNA-directed DNA polymerase activity"/>
    <property type="evidence" value="ECO:0007669"/>
    <property type="project" value="UniProtKB-KW"/>
</dbReference>
<evidence type="ECO:0000256" key="3">
    <source>
        <dbReference type="ARBA" id="ARBA00022723"/>
    </source>
</evidence>
<protein>
    <recommendedName>
        <fullName evidence="20">Integrase catalytic domain-containing protein</fullName>
    </recommendedName>
</protein>
<dbReference type="Pfam" id="PF17921">
    <property type="entry name" value="Integrase_H2C2"/>
    <property type="match status" value="1"/>
</dbReference>
<evidence type="ECO:0000256" key="8">
    <source>
        <dbReference type="ARBA" id="ARBA00022918"/>
    </source>
</evidence>
<sequence>MGAHLGREKTFAAVSRDFFWPHMYKWVRKWVRTCETCQRVKPSNSSQAPLRPLPIATEAWRSVSMDFIFGLPPDAEGRTGVLVFVDRFTKMVHHIPVSDTVTAAETAAHFIDWVFRHHGLPESIVSDRAPRFTSAFWSSLFQLLGTKLSMSTAVHPETDGQTERVNRVLEDVLRSYATSFASWSSFLPLAEFALNNAEHASTVLTPFFANNARHPRGPALIAVGHPTAPRGSTLGGDEDGVNDMTSAAHEDVTLNAVTRSKTKKALATPDIAASPLATWTARTLINPGNAGVPLAANYAPKTPARPVDNAADAVDKQKENADKRGRKNMATFATGDQLLLSTDGIRSSAVTNLGASKLAPRFIGPFKVMKVNGEAYTLDIPTSLRLHPTFYVGRLKMYHAATIPSTTNPPAPERRASGPRDAQSSPPTGEVEMPPAAPQRHASPARESAPAAPGSTGAPPQAPSEAAPLGSSPPQPPPERPTPGSQLPLDHLGLPKRTSYRREPPPPIVDSAGDTRWIVDHIVAHENPPRATPRTRVRTSSPATRGIPAARRYRVRWLGFPPDDDTWEPRSTLLRDVPDVVREYEDEIVSENATVADLAATENASDDAPAETSPSENERGGPRRD</sequence>
<dbReference type="Pfam" id="PF24626">
    <property type="entry name" value="SH3_Tf2-1"/>
    <property type="match status" value="1"/>
</dbReference>
<organism evidence="16 18">
    <name type="scientific">Phytophthora fragariae</name>
    <dbReference type="NCBI Taxonomy" id="53985"/>
    <lineage>
        <taxon>Eukaryota</taxon>
        <taxon>Sar</taxon>
        <taxon>Stramenopiles</taxon>
        <taxon>Oomycota</taxon>
        <taxon>Peronosporomycetes</taxon>
        <taxon>Peronosporales</taxon>
        <taxon>Peronosporaceae</taxon>
        <taxon>Phytophthora</taxon>
    </lineage>
</organism>
<evidence type="ECO:0000256" key="5">
    <source>
        <dbReference type="ARBA" id="ARBA00022801"/>
    </source>
</evidence>
<keyword evidence="10" id="KW-0238">DNA-binding</keyword>
<dbReference type="InterPro" id="IPR050951">
    <property type="entry name" value="Retrovirus_Pol_polyprotein"/>
</dbReference>
<dbReference type="InterPro" id="IPR041588">
    <property type="entry name" value="Integrase_H2C2"/>
</dbReference>
<feature type="domain" description="Integrase catalytic" evidence="15">
    <location>
        <begin position="48"/>
        <end position="214"/>
    </location>
</feature>
<comment type="subcellular location">
    <subcellularLocation>
        <location evidence="1">Nucleus</location>
    </subcellularLocation>
</comment>
<dbReference type="SUPFAM" id="SSF54160">
    <property type="entry name" value="Chromo domain-like"/>
    <property type="match status" value="1"/>
</dbReference>
<evidence type="ECO:0000256" key="9">
    <source>
        <dbReference type="ARBA" id="ARBA00022932"/>
    </source>
</evidence>
<dbReference type="PROSITE" id="PS50994">
    <property type="entry name" value="INTEGRASE"/>
    <property type="match status" value="1"/>
</dbReference>
<keyword evidence="12" id="KW-0539">Nucleus</keyword>
<keyword evidence="9" id="KW-0239">DNA-directed DNA polymerase</keyword>
<keyword evidence="9" id="KW-0808">Transferase</keyword>
<evidence type="ECO:0000256" key="6">
    <source>
        <dbReference type="ARBA" id="ARBA00022842"/>
    </source>
</evidence>
<dbReference type="FunFam" id="3.30.420.10:FF:000032">
    <property type="entry name" value="Retrovirus-related Pol polyprotein from transposon 297-like Protein"/>
    <property type="match status" value="1"/>
</dbReference>
<dbReference type="GO" id="GO:0006508">
    <property type="term" value="P:proteolysis"/>
    <property type="evidence" value="ECO:0007669"/>
    <property type="project" value="UniProtKB-KW"/>
</dbReference>
<feature type="compositionally biased region" description="Pro residues" evidence="13">
    <location>
        <begin position="471"/>
        <end position="481"/>
    </location>
</feature>
<dbReference type="Pfam" id="PF00665">
    <property type="entry name" value="rve"/>
    <property type="match status" value="1"/>
</dbReference>
<dbReference type="AlphaFoldDB" id="A0A6A3YZP3"/>
<dbReference type="InterPro" id="IPR023780">
    <property type="entry name" value="Chromo_domain"/>
</dbReference>
<dbReference type="SMART" id="SM00298">
    <property type="entry name" value="CHROMO"/>
    <property type="match status" value="1"/>
</dbReference>
<keyword evidence="9" id="KW-0548">Nucleotidyltransferase</keyword>
<dbReference type="PROSITE" id="PS50013">
    <property type="entry name" value="CHROMO_2"/>
    <property type="match status" value="1"/>
</dbReference>
<dbReference type="GO" id="GO:0003887">
    <property type="term" value="F:DNA-directed DNA polymerase activity"/>
    <property type="evidence" value="ECO:0007669"/>
    <property type="project" value="UniProtKB-KW"/>
</dbReference>
<dbReference type="InterPro" id="IPR016197">
    <property type="entry name" value="Chromo-like_dom_sf"/>
</dbReference>
<evidence type="ECO:0000256" key="12">
    <source>
        <dbReference type="ARBA" id="ARBA00023242"/>
    </source>
</evidence>
<keyword evidence="7" id="KW-0229">DNA integration</keyword>
<evidence type="ECO:0000313" key="19">
    <source>
        <dbReference type="Proteomes" id="UP000440367"/>
    </source>
</evidence>
<dbReference type="SUPFAM" id="SSF53098">
    <property type="entry name" value="Ribonuclease H-like"/>
    <property type="match status" value="1"/>
</dbReference>
<dbReference type="GO" id="GO:0015074">
    <property type="term" value="P:DNA integration"/>
    <property type="evidence" value="ECO:0007669"/>
    <property type="project" value="UniProtKB-KW"/>
</dbReference>
<dbReference type="Proteomes" id="UP000440367">
    <property type="component" value="Unassembled WGS sequence"/>
</dbReference>
<dbReference type="InterPro" id="IPR056924">
    <property type="entry name" value="SH3_Tf2-1"/>
</dbReference>
<dbReference type="InterPro" id="IPR012337">
    <property type="entry name" value="RNaseH-like_sf"/>
</dbReference>
<dbReference type="CDD" id="cd00024">
    <property type="entry name" value="CD_CSD"/>
    <property type="match status" value="1"/>
</dbReference>
<keyword evidence="6" id="KW-0460">Magnesium</keyword>
<feature type="compositionally biased region" description="Basic and acidic residues" evidence="13">
    <location>
        <begin position="517"/>
        <end position="528"/>
    </location>
</feature>
<evidence type="ECO:0000256" key="1">
    <source>
        <dbReference type="ARBA" id="ARBA00004123"/>
    </source>
</evidence>
<dbReference type="PANTHER" id="PTHR37984">
    <property type="entry name" value="PROTEIN CBG26694"/>
    <property type="match status" value="1"/>
</dbReference>
<dbReference type="Pfam" id="PF00385">
    <property type="entry name" value="Chromo"/>
    <property type="match status" value="1"/>
</dbReference>